<evidence type="ECO:0000313" key="5">
    <source>
        <dbReference type="EMBL" id="KAH7972354.1"/>
    </source>
</evidence>
<name>A0A9D4QBT1_RHISA</name>
<comment type="caution">
    <text evidence="5">The sequence shown here is derived from an EMBL/GenBank/DDBJ whole genome shotgun (WGS) entry which is preliminary data.</text>
</comment>
<evidence type="ECO:0000313" key="6">
    <source>
        <dbReference type="Proteomes" id="UP000821837"/>
    </source>
</evidence>
<dbReference type="VEuPathDB" id="VectorBase:RSAN_042315"/>
<sequence>MLWSLLRTWFLARTACNVLRPAVCGVLSLIFGAYHLVRMCLRIATAVCLKGHSVLEVKERTEEPECLRDPALGTHEFVTLNDGVTLHYVSAGSRDKPLVVMLHGFPDIWYTWRKQIPELKKNYWVVAPDMRGYGQSSKPSNVKEYQMPYLVEDLRGLIHSLERKKVILIGHDWGAIVSWCFANKYPDVVDKLVAINGGHPDALRQLLKTSPAQMFKSGYVIAFQCPRYQNYWLTWTTFAQMTRVHTHCDDLQEVTSVLQYAFSKPGAMTAAVNYYRAAYSKERRLSNAQYRRLDVPTLLLWGYPRSVPDTTSDRPSSCKNVDIGLTRKTHRSSTRPSKRSWPPVPLLTRPGELD</sequence>
<dbReference type="InterPro" id="IPR029058">
    <property type="entry name" value="AB_hydrolase_fold"/>
</dbReference>
<dbReference type="Gene3D" id="3.40.50.1820">
    <property type="entry name" value="alpha/beta hydrolase"/>
    <property type="match status" value="1"/>
</dbReference>
<feature type="compositionally biased region" description="Basic residues" evidence="3">
    <location>
        <begin position="327"/>
        <end position="338"/>
    </location>
</feature>
<feature type="domain" description="AB hydrolase-1" evidence="4">
    <location>
        <begin position="97"/>
        <end position="302"/>
    </location>
</feature>
<dbReference type="PRINTS" id="PR00412">
    <property type="entry name" value="EPOXHYDRLASE"/>
</dbReference>
<keyword evidence="6" id="KW-1185">Reference proteome</keyword>
<dbReference type="Proteomes" id="UP000821837">
    <property type="component" value="Chromosome 11"/>
</dbReference>
<dbReference type="EMBL" id="JABSTV010001247">
    <property type="protein sequence ID" value="KAH7972354.1"/>
    <property type="molecule type" value="Genomic_DNA"/>
</dbReference>
<proteinExistence type="inferred from homology"/>
<comment type="similarity">
    <text evidence="2">Belongs to the AB hydrolase superfamily. Epoxide hydrolase family.</text>
</comment>
<dbReference type="PANTHER" id="PTHR43329">
    <property type="entry name" value="EPOXIDE HYDROLASE"/>
    <property type="match status" value="1"/>
</dbReference>
<protein>
    <recommendedName>
        <fullName evidence="4">AB hydrolase-1 domain-containing protein</fullName>
    </recommendedName>
</protein>
<evidence type="ECO:0000256" key="2">
    <source>
        <dbReference type="ARBA" id="ARBA00038334"/>
    </source>
</evidence>
<dbReference type="GO" id="GO:0004301">
    <property type="term" value="F:epoxide hydrolase activity"/>
    <property type="evidence" value="ECO:0007669"/>
    <property type="project" value="UniProtKB-ARBA"/>
</dbReference>
<keyword evidence="1" id="KW-0378">Hydrolase</keyword>
<accession>A0A9D4QBT1</accession>
<dbReference type="AlphaFoldDB" id="A0A9D4QBT1"/>
<feature type="region of interest" description="Disordered" evidence="3">
    <location>
        <begin position="308"/>
        <end position="354"/>
    </location>
</feature>
<dbReference type="Pfam" id="PF00561">
    <property type="entry name" value="Abhydrolase_1"/>
    <property type="match status" value="1"/>
</dbReference>
<dbReference type="PRINTS" id="PR00111">
    <property type="entry name" value="ABHYDROLASE"/>
</dbReference>
<evidence type="ECO:0000259" key="4">
    <source>
        <dbReference type="Pfam" id="PF00561"/>
    </source>
</evidence>
<reference evidence="5" key="1">
    <citation type="journal article" date="2020" name="Cell">
        <title>Large-Scale Comparative Analyses of Tick Genomes Elucidate Their Genetic Diversity and Vector Capacities.</title>
        <authorList>
            <consortium name="Tick Genome and Microbiome Consortium (TIGMIC)"/>
            <person name="Jia N."/>
            <person name="Wang J."/>
            <person name="Shi W."/>
            <person name="Du L."/>
            <person name="Sun Y."/>
            <person name="Zhan W."/>
            <person name="Jiang J.F."/>
            <person name="Wang Q."/>
            <person name="Zhang B."/>
            <person name="Ji P."/>
            <person name="Bell-Sakyi L."/>
            <person name="Cui X.M."/>
            <person name="Yuan T.T."/>
            <person name="Jiang B.G."/>
            <person name="Yang W.F."/>
            <person name="Lam T.T."/>
            <person name="Chang Q.C."/>
            <person name="Ding S.J."/>
            <person name="Wang X.J."/>
            <person name="Zhu J.G."/>
            <person name="Ruan X.D."/>
            <person name="Zhao L."/>
            <person name="Wei J.T."/>
            <person name="Ye R.Z."/>
            <person name="Que T.C."/>
            <person name="Du C.H."/>
            <person name="Zhou Y.H."/>
            <person name="Cheng J.X."/>
            <person name="Dai P.F."/>
            <person name="Guo W.B."/>
            <person name="Han X.H."/>
            <person name="Huang E.J."/>
            <person name="Li L.F."/>
            <person name="Wei W."/>
            <person name="Gao Y.C."/>
            <person name="Liu J.Z."/>
            <person name="Shao H.Z."/>
            <person name="Wang X."/>
            <person name="Wang C.C."/>
            <person name="Yang T.C."/>
            <person name="Huo Q.B."/>
            <person name="Li W."/>
            <person name="Chen H.Y."/>
            <person name="Chen S.E."/>
            <person name="Zhou L.G."/>
            <person name="Ni X.B."/>
            <person name="Tian J.H."/>
            <person name="Sheng Y."/>
            <person name="Liu T."/>
            <person name="Pan Y.S."/>
            <person name="Xia L.Y."/>
            <person name="Li J."/>
            <person name="Zhao F."/>
            <person name="Cao W.C."/>
        </authorList>
    </citation>
    <scope>NUCLEOTIDE SEQUENCE</scope>
    <source>
        <strain evidence="5">Rsan-2018</strain>
    </source>
</reference>
<reference evidence="5" key="2">
    <citation type="submission" date="2021-09" db="EMBL/GenBank/DDBJ databases">
        <authorList>
            <person name="Jia N."/>
            <person name="Wang J."/>
            <person name="Shi W."/>
            <person name="Du L."/>
            <person name="Sun Y."/>
            <person name="Zhan W."/>
            <person name="Jiang J."/>
            <person name="Wang Q."/>
            <person name="Zhang B."/>
            <person name="Ji P."/>
            <person name="Sakyi L.B."/>
            <person name="Cui X."/>
            <person name="Yuan T."/>
            <person name="Jiang B."/>
            <person name="Yang W."/>
            <person name="Lam T.T.-Y."/>
            <person name="Chang Q."/>
            <person name="Ding S."/>
            <person name="Wang X."/>
            <person name="Zhu J."/>
            <person name="Ruan X."/>
            <person name="Zhao L."/>
            <person name="Wei J."/>
            <person name="Que T."/>
            <person name="Du C."/>
            <person name="Cheng J."/>
            <person name="Dai P."/>
            <person name="Han X."/>
            <person name="Huang E."/>
            <person name="Gao Y."/>
            <person name="Liu J."/>
            <person name="Shao H."/>
            <person name="Ye R."/>
            <person name="Li L."/>
            <person name="Wei W."/>
            <person name="Wang X."/>
            <person name="Wang C."/>
            <person name="Huo Q."/>
            <person name="Li W."/>
            <person name="Guo W."/>
            <person name="Chen H."/>
            <person name="Chen S."/>
            <person name="Zhou L."/>
            <person name="Zhou L."/>
            <person name="Ni X."/>
            <person name="Tian J."/>
            <person name="Zhou Y."/>
            <person name="Sheng Y."/>
            <person name="Liu T."/>
            <person name="Pan Y."/>
            <person name="Xia L."/>
            <person name="Li J."/>
            <person name="Zhao F."/>
            <person name="Cao W."/>
        </authorList>
    </citation>
    <scope>NUCLEOTIDE SEQUENCE</scope>
    <source>
        <strain evidence="5">Rsan-2018</strain>
        <tissue evidence="5">Larvae</tissue>
    </source>
</reference>
<dbReference type="SUPFAM" id="SSF53474">
    <property type="entry name" value="alpha/beta-Hydrolases"/>
    <property type="match status" value="1"/>
</dbReference>
<organism evidence="5 6">
    <name type="scientific">Rhipicephalus sanguineus</name>
    <name type="common">Brown dog tick</name>
    <name type="synonym">Ixodes sanguineus</name>
    <dbReference type="NCBI Taxonomy" id="34632"/>
    <lineage>
        <taxon>Eukaryota</taxon>
        <taxon>Metazoa</taxon>
        <taxon>Ecdysozoa</taxon>
        <taxon>Arthropoda</taxon>
        <taxon>Chelicerata</taxon>
        <taxon>Arachnida</taxon>
        <taxon>Acari</taxon>
        <taxon>Parasitiformes</taxon>
        <taxon>Ixodida</taxon>
        <taxon>Ixodoidea</taxon>
        <taxon>Ixodidae</taxon>
        <taxon>Rhipicephalinae</taxon>
        <taxon>Rhipicephalus</taxon>
        <taxon>Rhipicephalus</taxon>
    </lineage>
</organism>
<gene>
    <name evidence="5" type="ORF">HPB52_011187</name>
</gene>
<feature type="compositionally biased region" description="Polar residues" evidence="3">
    <location>
        <begin position="308"/>
        <end position="319"/>
    </location>
</feature>
<evidence type="ECO:0000256" key="3">
    <source>
        <dbReference type="SAM" id="MobiDB-lite"/>
    </source>
</evidence>
<dbReference type="InterPro" id="IPR000073">
    <property type="entry name" value="AB_hydrolase_1"/>
</dbReference>
<dbReference type="InterPro" id="IPR000639">
    <property type="entry name" value="Epox_hydrolase-like"/>
</dbReference>
<evidence type="ECO:0000256" key="1">
    <source>
        <dbReference type="ARBA" id="ARBA00022801"/>
    </source>
</evidence>